<dbReference type="AlphaFoldDB" id="A0A0F9E6T2"/>
<name>A0A0F9E6T2_9ZZZZ</name>
<evidence type="ECO:0000313" key="1">
    <source>
        <dbReference type="EMBL" id="KKL19713.1"/>
    </source>
</evidence>
<reference evidence="1" key="1">
    <citation type="journal article" date="2015" name="Nature">
        <title>Complex archaea that bridge the gap between prokaryotes and eukaryotes.</title>
        <authorList>
            <person name="Spang A."/>
            <person name="Saw J.H."/>
            <person name="Jorgensen S.L."/>
            <person name="Zaremba-Niedzwiedzka K."/>
            <person name="Martijn J."/>
            <person name="Lind A.E."/>
            <person name="van Eijk R."/>
            <person name="Schleper C."/>
            <person name="Guy L."/>
            <person name="Ettema T.J."/>
        </authorList>
    </citation>
    <scope>NUCLEOTIDE SEQUENCE</scope>
</reference>
<dbReference type="EMBL" id="LAZR01038379">
    <property type="protein sequence ID" value="KKL19713.1"/>
    <property type="molecule type" value="Genomic_DNA"/>
</dbReference>
<sequence>DHIGETGYKAEEYFEKGKKKERRKNKKRMVS</sequence>
<feature type="non-terminal residue" evidence="1">
    <location>
        <position position="1"/>
    </location>
</feature>
<protein>
    <submittedName>
        <fullName evidence="1">Uncharacterized protein</fullName>
    </submittedName>
</protein>
<proteinExistence type="predicted"/>
<accession>A0A0F9E6T2</accession>
<comment type="caution">
    <text evidence="1">The sequence shown here is derived from an EMBL/GenBank/DDBJ whole genome shotgun (WGS) entry which is preliminary data.</text>
</comment>
<gene>
    <name evidence="1" type="ORF">LCGC14_2462740</name>
</gene>
<organism evidence="1">
    <name type="scientific">marine sediment metagenome</name>
    <dbReference type="NCBI Taxonomy" id="412755"/>
    <lineage>
        <taxon>unclassified sequences</taxon>
        <taxon>metagenomes</taxon>
        <taxon>ecological metagenomes</taxon>
    </lineage>
</organism>